<evidence type="ECO:0000313" key="1">
    <source>
        <dbReference type="EMBL" id="BDA80940.1"/>
    </source>
</evidence>
<proteinExistence type="predicted"/>
<accession>A0ABM7UP35</accession>
<dbReference type="RefSeq" id="WP_167837233.1">
    <property type="nucleotide sequence ID" value="NZ_AP025030.1"/>
</dbReference>
<dbReference type="Pfam" id="PF14064">
    <property type="entry name" value="HmuY"/>
    <property type="match status" value="1"/>
</dbReference>
<keyword evidence="1" id="KW-0614">Plasmid</keyword>
<dbReference type="EMBL" id="AP025030">
    <property type="protein sequence ID" value="BDA80940.1"/>
    <property type="molecule type" value="Genomic_DNA"/>
</dbReference>
<keyword evidence="2" id="KW-1185">Reference proteome</keyword>
<dbReference type="Proteomes" id="UP000245263">
    <property type="component" value="Plasmid pE30-1"/>
</dbReference>
<reference evidence="1 2" key="1">
    <citation type="submission" date="2021-08" db="EMBL/GenBank/DDBJ databases">
        <title>Complete genome sequence of Leptospira kobayashii strain E30.</title>
        <authorList>
            <person name="Nakao R."/>
            <person name="Nakamura S."/>
            <person name="Masuzawa T."/>
            <person name="Koizumi N."/>
        </authorList>
    </citation>
    <scope>NUCLEOTIDE SEQUENCE [LARGE SCALE GENOMIC DNA]</scope>
    <source>
        <strain evidence="1 2">E30</strain>
        <plasmid evidence="1 2">pE30-1</plasmid>
    </source>
</reference>
<protein>
    <recommendedName>
        <fullName evidence="3">HmuY protein</fullName>
    </recommendedName>
</protein>
<dbReference type="CDD" id="cd12105">
    <property type="entry name" value="HmuY"/>
    <property type="match status" value="1"/>
</dbReference>
<dbReference type="InterPro" id="IPR025921">
    <property type="entry name" value="HmuY"/>
</dbReference>
<geneLocation type="plasmid" evidence="1 2">
    <name>pE30-1</name>
</geneLocation>
<gene>
    <name evidence="1" type="ORF">LPTSP3_g38700</name>
</gene>
<name>A0ABM7UP35_9LEPT</name>
<organism evidence="1 2">
    <name type="scientific">Leptospira kobayashii</name>
    <dbReference type="NCBI Taxonomy" id="1917830"/>
    <lineage>
        <taxon>Bacteria</taxon>
        <taxon>Pseudomonadati</taxon>
        <taxon>Spirochaetota</taxon>
        <taxon>Spirochaetia</taxon>
        <taxon>Leptospirales</taxon>
        <taxon>Leptospiraceae</taxon>
        <taxon>Leptospira</taxon>
    </lineage>
</organism>
<sequence>MKFLNIIPIVFFGLFAINCPKEKAADDGSAAALLLLVSDVSKSIPGITINATSSSDWAHVNLKSVDPSVTVTNSDAWDVRFKRFVVATNSGTSGTKSGGSCETSTTNYDDPTISSSSCTIAVDSLQSQTGDGGFGSANENASPSMFLWYSYDGNTHILSSKKKVYLIRGSDGTSYFKFQMLDYYSSAGTSGYPKFRFQKL</sequence>
<evidence type="ECO:0008006" key="3">
    <source>
        <dbReference type="Google" id="ProtNLM"/>
    </source>
</evidence>
<evidence type="ECO:0000313" key="2">
    <source>
        <dbReference type="Proteomes" id="UP000245263"/>
    </source>
</evidence>